<comment type="caution">
    <text evidence="1">The sequence shown here is derived from an EMBL/GenBank/DDBJ whole genome shotgun (WGS) entry which is preliminary data.</text>
</comment>
<keyword evidence="2" id="KW-1185">Reference proteome</keyword>
<accession>A0A9W9UZ86</accession>
<dbReference type="EMBL" id="JAPZBR010000002">
    <property type="protein sequence ID" value="KAJ5362004.1"/>
    <property type="molecule type" value="Genomic_DNA"/>
</dbReference>
<protein>
    <submittedName>
        <fullName evidence="1">Uncharacterized protein</fullName>
    </submittedName>
</protein>
<evidence type="ECO:0000313" key="1">
    <source>
        <dbReference type="EMBL" id="KAJ5362004.1"/>
    </source>
</evidence>
<reference evidence="1" key="2">
    <citation type="journal article" date="2023" name="IMA Fungus">
        <title>Comparative genomic study of the Penicillium genus elucidates a diverse pangenome and 15 lateral gene transfer events.</title>
        <authorList>
            <person name="Petersen C."/>
            <person name="Sorensen T."/>
            <person name="Nielsen M.R."/>
            <person name="Sondergaard T.E."/>
            <person name="Sorensen J.L."/>
            <person name="Fitzpatrick D.A."/>
            <person name="Frisvad J.C."/>
            <person name="Nielsen K.L."/>
        </authorList>
    </citation>
    <scope>NUCLEOTIDE SEQUENCE</scope>
    <source>
        <strain evidence="1">IBT 35675</strain>
    </source>
</reference>
<evidence type="ECO:0000313" key="2">
    <source>
        <dbReference type="Proteomes" id="UP001148299"/>
    </source>
</evidence>
<gene>
    <name evidence="1" type="ORF">N7541_002848</name>
</gene>
<sequence length="327" mass="37092">MNVQSMQLEFSSLRINLVEQISILVKKIAITALEVSLEQRPDTGTIRNEKTKVFHAEDLLLRVKKVPFFQMLKVNWQLNLVLEAGWGFGFEGAGWKLGIARRRETQCGINGREHHIWGSELPTERSVALKAGACLSLLLGISHLSVDLGIDVGLVIQRGVTWYLVPRVWSFHYEAAINIGERMRDSQDRCQVRNQFWGGKCNVLRRVVTISMVSELCQIVQGCQRVENSIAHRSFETVDGWKHNFSFVLIRLGSDFPALHRRFFCLSHASDVEQTFSNGHGIKLGWQVWDGTGSKASIVGARKTESRLRGPLANAQSRQWIVRSEWV</sequence>
<dbReference type="Proteomes" id="UP001148299">
    <property type="component" value="Unassembled WGS sequence"/>
</dbReference>
<organism evidence="1 2">
    <name type="scientific">Penicillium brevicompactum</name>
    <dbReference type="NCBI Taxonomy" id="5074"/>
    <lineage>
        <taxon>Eukaryota</taxon>
        <taxon>Fungi</taxon>
        <taxon>Dikarya</taxon>
        <taxon>Ascomycota</taxon>
        <taxon>Pezizomycotina</taxon>
        <taxon>Eurotiomycetes</taxon>
        <taxon>Eurotiomycetidae</taxon>
        <taxon>Eurotiales</taxon>
        <taxon>Aspergillaceae</taxon>
        <taxon>Penicillium</taxon>
    </lineage>
</organism>
<dbReference type="AlphaFoldDB" id="A0A9W9UZ86"/>
<name>A0A9W9UZ86_PENBR</name>
<proteinExistence type="predicted"/>
<reference evidence="1" key="1">
    <citation type="submission" date="2022-12" db="EMBL/GenBank/DDBJ databases">
        <authorList>
            <person name="Petersen C."/>
        </authorList>
    </citation>
    <scope>NUCLEOTIDE SEQUENCE</scope>
    <source>
        <strain evidence="1">IBT 35675</strain>
    </source>
</reference>